<dbReference type="KEGG" id="mng:MNEG_2001"/>
<dbReference type="AlphaFoldDB" id="A0A0D2MTR4"/>
<dbReference type="GeneID" id="25734879"/>
<gene>
    <name evidence="1" type="ORF">MNEG_2001</name>
</gene>
<sequence>MPSTKLNPAAAPFYPSASYDAEELDSEECISQEELDELEAAEEWVATMAGIEEAESAFMIELALDLAPPALVAEAERRCAAGEA</sequence>
<keyword evidence="2" id="KW-1185">Reference proteome</keyword>
<accession>A0A0D2MTR4</accession>
<organism evidence="1 2">
    <name type="scientific">Monoraphidium neglectum</name>
    <dbReference type="NCBI Taxonomy" id="145388"/>
    <lineage>
        <taxon>Eukaryota</taxon>
        <taxon>Viridiplantae</taxon>
        <taxon>Chlorophyta</taxon>
        <taxon>core chlorophytes</taxon>
        <taxon>Chlorophyceae</taxon>
        <taxon>CS clade</taxon>
        <taxon>Sphaeropleales</taxon>
        <taxon>Selenastraceae</taxon>
        <taxon>Monoraphidium</taxon>
    </lineage>
</organism>
<name>A0A0D2MTR4_9CHLO</name>
<dbReference type="Proteomes" id="UP000054498">
    <property type="component" value="Unassembled WGS sequence"/>
</dbReference>
<evidence type="ECO:0000313" key="2">
    <source>
        <dbReference type="Proteomes" id="UP000054498"/>
    </source>
</evidence>
<evidence type="ECO:0000313" key="1">
    <source>
        <dbReference type="EMBL" id="KIZ05960.1"/>
    </source>
</evidence>
<dbReference type="EMBL" id="KK100434">
    <property type="protein sequence ID" value="KIZ05960.1"/>
    <property type="molecule type" value="Genomic_DNA"/>
</dbReference>
<dbReference type="RefSeq" id="XP_013904979.1">
    <property type="nucleotide sequence ID" value="XM_014049525.1"/>
</dbReference>
<protein>
    <submittedName>
        <fullName evidence="1">Uncharacterized protein</fullName>
    </submittedName>
</protein>
<reference evidence="1 2" key="1">
    <citation type="journal article" date="2013" name="BMC Genomics">
        <title>Reconstruction of the lipid metabolism for the microalga Monoraphidium neglectum from its genome sequence reveals characteristics suitable for biofuel production.</title>
        <authorList>
            <person name="Bogen C."/>
            <person name="Al-Dilaimi A."/>
            <person name="Albersmeier A."/>
            <person name="Wichmann J."/>
            <person name="Grundmann M."/>
            <person name="Rupp O."/>
            <person name="Lauersen K.J."/>
            <person name="Blifernez-Klassen O."/>
            <person name="Kalinowski J."/>
            <person name="Goesmann A."/>
            <person name="Mussgnug J.H."/>
            <person name="Kruse O."/>
        </authorList>
    </citation>
    <scope>NUCLEOTIDE SEQUENCE [LARGE SCALE GENOMIC DNA]</scope>
    <source>
        <strain evidence="1 2">SAG 48.87</strain>
    </source>
</reference>
<proteinExistence type="predicted"/>